<sequence length="52" mass="5901">RLEQWLPVDRDVDAYFLGPKGFMAAMKRQLKAAGVPEKQARYEFFGPASALE</sequence>
<dbReference type="SUPFAM" id="SSF52343">
    <property type="entry name" value="Ferredoxin reductase-like, C-terminal NADP-linked domain"/>
    <property type="match status" value="1"/>
</dbReference>
<proteinExistence type="predicted"/>
<feature type="non-terminal residue" evidence="1">
    <location>
        <position position="1"/>
    </location>
</feature>
<organism evidence="1">
    <name type="scientific">Tanacetum cinerariifolium</name>
    <name type="common">Dalmatian daisy</name>
    <name type="synonym">Chrysanthemum cinerariifolium</name>
    <dbReference type="NCBI Taxonomy" id="118510"/>
    <lineage>
        <taxon>Eukaryota</taxon>
        <taxon>Viridiplantae</taxon>
        <taxon>Streptophyta</taxon>
        <taxon>Embryophyta</taxon>
        <taxon>Tracheophyta</taxon>
        <taxon>Spermatophyta</taxon>
        <taxon>Magnoliopsida</taxon>
        <taxon>eudicotyledons</taxon>
        <taxon>Gunneridae</taxon>
        <taxon>Pentapetalae</taxon>
        <taxon>asterids</taxon>
        <taxon>campanulids</taxon>
        <taxon>Asterales</taxon>
        <taxon>Asteraceae</taxon>
        <taxon>Asteroideae</taxon>
        <taxon>Anthemideae</taxon>
        <taxon>Anthemidinae</taxon>
        <taxon>Tanacetum</taxon>
    </lineage>
</organism>
<reference evidence="1" key="1">
    <citation type="journal article" date="2019" name="Sci. Rep.">
        <title>Draft genome of Tanacetum cinerariifolium, the natural source of mosquito coil.</title>
        <authorList>
            <person name="Yamashiro T."/>
            <person name="Shiraishi A."/>
            <person name="Satake H."/>
            <person name="Nakayama K."/>
        </authorList>
    </citation>
    <scope>NUCLEOTIDE SEQUENCE</scope>
</reference>
<accession>A0A699VKY1</accession>
<dbReference type="Gene3D" id="3.40.50.80">
    <property type="entry name" value="Nucleotide-binding domain of ferredoxin-NADP reductase (FNR) module"/>
    <property type="match status" value="1"/>
</dbReference>
<evidence type="ECO:0008006" key="2">
    <source>
        <dbReference type="Google" id="ProtNLM"/>
    </source>
</evidence>
<dbReference type="EMBL" id="BKCJ011469247">
    <property type="protein sequence ID" value="GFD36255.1"/>
    <property type="molecule type" value="Genomic_DNA"/>
</dbReference>
<name>A0A699VKY1_TANCI</name>
<protein>
    <recommendedName>
        <fullName evidence="2">Nitric oxide dioxygenase</fullName>
    </recommendedName>
</protein>
<dbReference type="AlphaFoldDB" id="A0A699VKY1"/>
<dbReference type="InterPro" id="IPR039261">
    <property type="entry name" value="FNR_nucleotide-bd"/>
</dbReference>
<gene>
    <name evidence="1" type="ORF">Tci_908224</name>
</gene>
<comment type="caution">
    <text evidence="1">The sequence shown here is derived from an EMBL/GenBank/DDBJ whole genome shotgun (WGS) entry which is preliminary data.</text>
</comment>
<evidence type="ECO:0000313" key="1">
    <source>
        <dbReference type="EMBL" id="GFD36255.1"/>
    </source>
</evidence>